<feature type="region of interest" description="Disordered" evidence="4">
    <location>
        <begin position="295"/>
        <end position="318"/>
    </location>
</feature>
<protein>
    <submittedName>
        <fullName evidence="8">Condensin complex subunit 2</fullName>
    </submittedName>
</protein>
<dbReference type="InterPro" id="IPR031739">
    <property type="entry name" value="Ncaph2"/>
</dbReference>
<dbReference type="AlphaFoldDB" id="A0A0N5CCX1"/>
<proteinExistence type="inferred from homology"/>
<keyword evidence="7" id="KW-1185">Reference proteome</keyword>
<dbReference type="Pfam" id="PF16858">
    <property type="entry name" value="CNDH2_C"/>
    <property type="match status" value="1"/>
</dbReference>
<dbReference type="GO" id="GO:0003682">
    <property type="term" value="F:chromatin binding"/>
    <property type="evidence" value="ECO:0007669"/>
    <property type="project" value="TreeGrafter"/>
</dbReference>
<evidence type="ECO:0000259" key="6">
    <source>
        <dbReference type="Pfam" id="PF16858"/>
    </source>
</evidence>
<evidence type="ECO:0000256" key="3">
    <source>
        <dbReference type="ARBA" id="ARBA00023242"/>
    </source>
</evidence>
<feature type="compositionally biased region" description="Polar residues" evidence="4">
    <location>
        <begin position="605"/>
        <end position="618"/>
    </location>
</feature>
<reference evidence="8" key="1">
    <citation type="submission" date="2017-02" db="UniProtKB">
        <authorList>
            <consortium name="WormBaseParasite"/>
        </authorList>
    </citation>
    <scope>IDENTIFICATION</scope>
</reference>
<evidence type="ECO:0000256" key="4">
    <source>
        <dbReference type="SAM" id="MobiDB-lite"/>
    </source>
</evidence>
<dbReference type="GO" id="GO:0005634">
    <property type="term" value="C:nucleus"/>
    <property type="evidence" value="ECO:0007669"/>
    <property type="project" value="UniProtKB-SubCell"/>
</dbReference>
<dbReference type="InterPro" id="IPR009378">
    <property type="entry name" value="H2_N"/>
</dbReference>
<dbReference type="Proteomes" id="UP000046392">
    <property type="component" value="Unplaced"/>
</dbReference>
<evidence type="ECO:0000256" key="1">
    <source>
        <dbReference type="ARBA" id="ARBA00004123"/>
    </source>
</evidence>
<dbReference type="STRING" id="174720.A0A0N5CCX1"/>
<accession>A0A0N5CCX1</accession>
<evidence type="ECO:0000256" key="2">
    <source>
        <dbReference type="ARBA" id="ARBA00007844"/>
    </source>
</evidence>
<comment type="similarity">
    <text evidence="2">Belongs to the CND2 H2 (condensin-2 subunit 2) family.</text>
</comment>
<evidence type="ECO:0000313" key="7">
    <source>
        <dbReference type="Proteomes" id="UP000046392"/>
    </source>
</evidence>
<feature type="domain" description="Condensin-2 complex subunit H2 C-terminal" evidence="6">
    <location>
        <begin position="644"/>
        <end position="752"/>
    </location>
</feature>
<dbReference type="GO" id="GO:0010032">
    <property type="term" value="P:meiotic chromosome condensation"/>
    <property type="evidence" value="ECO:0007669"/>
    <property type="project" value="TreeGrafter"/>
</dbReference>
<organism evidence="7 8">
    <name type="scientific">Strongyloides papillosus</name>
    <name type="common">Intestinal threadworm</name>
    <dbReference type="NCBI Taxonomy" id="174720"/>
    <lineage>
        <taxon>Eukaryota</taxon>
        <taxon>Metazoa</taxon>
        <taxon>Ecdysozoa</taxon>
        <taxon>Nematoda</taxon>
        <taxon>Chromadorea</taxon>
        <taxon>Rhabditida</taxon>
        <taxon>Tylenchina</taxon>
        <taxon>Panagrolaimomorpha</taxon>
        <taxon>Strongyloidoidea</taxon>
        <taxon>Strongyloididae</taxon>
        <taxon>Strongyloides</taxon>
    </lineage>
</organism>
<evidence type="ECO:0000313" key="8">
    <source>
        <dbReference type="WBParaSite" id="SPAL_0001571900.1"/>
    </source>
</evidence>
<name>A0A0N5CCX1_STREA</name>
<comment type="subcellular location">
    <subcellularLocation>
        <location evidence="1">Nucleus</location>
    </subcellularLocation>
</comment>
<feature type="region of interest" description="Disordered" evidence="4">
    <location>
        <begin position="573"/>
        <end position="619"/>
    </location>
</feature>
<dbReference type="InterPro" id="IPR031737">
    <property type="entry name" value="CNDH2_C"/>
</dbReference>
<keyword evidence="3" id="KW-0539">Nucleus</keyword>
<dbReference type="PANTHER" id="PTHR14324">
    <property type="entry name" value="CONDENSIN-2 COMPLEX SUBUNIT H2"/>
    <property type="match status" value="1"/>
</dbReference>
<sequence length="766" mass="86893">MDSNAEQLFRKLLEPITVVGDLFQVNLSTILDPFLNHLEDVLCKVKDAGGNGEKDIDFVRAGYLITNATLLYSAKVDSLYRDVNDFIDKLRSGETNQNDNDGDVEPEEDLELKLNNSKNPFCLLPISGLKKGPKSSRICEHDPPSLDVFPKTQVSFMPMSETEKRRVNLVSTHNKSHVIGCKDDFLLNTCSFLDNGTAILDYDFLDIIDVISPPRCVITIDELPPTVPEDAETASSRQPCFDPNRLEDQLVRDLEERFCGTIVDDGVGDEDIHLGDKVDFDDECLDEKMDIDENRRSQSAGVVESAREGSSVPSTMGNYDIQEVGIDTQLTSVRRALGDIQNESSFAIKSDCKVNRSMVNLEAIAGQIKENVDHGDAECFSQIKCRSFKDAYVEDNYLNDGEGKRSKQLRVPVVMQEKYLDFNKMKNEREKAIKKTLEKRGDNRTSLSYAEIVEYFRVNAKGKSCNASVESTVYDKDKLYDVCLSEQREKVRSLRKKVLKECEKSMNVATNMPETVVECMDVPIVNGLGEDDIKGDYSDAEDGIPTMNDHDLGTLPIVNEDLFTEDDFDLIRPPEIENVDTSLNSSRKRSPIESEHDLESGRQEPPTSQVEGSSQNRSGRSRFMEAYLNDTIIIQADEELPHLTYSEIIEKYNNQYWKSIDREVEESYKEVLEWDDFLKPHIKVEEERKNFDINEYGHEVIDKFNSVNQSVSFSDMVKSCPRHMISRYFLSTLLLVNKGNLKISQGDGINSISFELLKSDFDEIEE</sequence>
<feature type="domain" description="Condensin II complex subunit H2 N-terminal" evidence="5">
    <location>
        <begin position="9"/>
        <end position="119"/>
    </location>
</feature>
<dbReference type="GO" id="GO:0051306">
    <property type="term" value="P:mitotic sister chromatid separation"/>
    <property type="evidence" value="ECO:0007669"/>
    <property type="project" value="TreeGrafter"/>
</dbReference>
<dbReference type="PANTHER" id="PTHR14324:SF3">
    <property type="entry name" value="CONDENSIN-2 COMPLEX SUBUNIT H2"/>
    <property type="match status" value="1"/>
</dbReference>
<dbReference type="WBParaSite" id="SPAL_0001571900.1">
    <property type="protein sequence ID" value="SPAL_0001571900.1"/>
    <property type="gene ID" value="SPAL_0001571900"/>
</dbReference>
<dbReference type="Pfam" id="PF06278">
    <property type="entry name" value="CNDH2_N"/>
    <property type="match status" value="1"/>
</dbReference>
<feature type="compositionally biased region" description="Basic and acidic residues" evidence="4">
    <location>
        <begin position="590"/>
        <end position="602"/>
    </location>
</feature>
<evidence type="ECO:0000259" key="5">
    <source>
        <dbReference type="Pfam" id="PF06278"/>
    </source>
</evidence>
<dbReference type="GO" id="GO:0000796">
    <property type="term" value="C:condensin complex"/>
    <property type="evidence" value="ECO:0007669"/>
    <property type="project" value="TreeGrafter"/>
</dbReference>